<evidence type="ECO:0000313" key="11">
    <source>
        <dbReference type="Proteomes" id="UP001143463"/>
    </source>
</evidence>
<dbReference type="AlphaFoldDB" id="A0A9W6NWQ7"/>
<evidence type="ECO:0000259" key="9">
    <source>
        <dbReference type="Pfam" id="PF12804"/>
    </source>
</evidence>
<keyword evidence="4 8" id="KW-0547">Nucleotide-binding</keyword>
<keyword evidence="5 8" id="KW-0460">Magnesium</keyword>
<dbReference type="PANTHER" id="PTHR19136:SF81">
    <property type="entry name" value="MOLYBDENUM COFACTOR GUANYLYLTRANSFERASE"/>
    <property type="match status" value="1"/>
</dbReference>
<dbReference type="PANTHER" id="PTHR19136">
    <property type="entry name" value="MOLYBDENUM COFACTOR GUANYLYLTRANSFERASE"/>
    <property type="match status" value="1"/>
</dbReference>
<evidence type="ECO:0000256" key="2">
    <source>
        <dbReference type="ARBA" id="ARBA00022679"/>
    </source>
</evidence>
<keyword evidence="1 8" id="KW-0963">Cytoplasm</keyword>
<accession>A0A9W6NWQ7</accession>
<dbReference type="Pfam" id="PF12804">
    <property type="entry name" value="NTP_transf_3"/>
    <property type="match status" value="1"/>
</dbReference>
<dbReference type="Gene3D" id="3.90.550.10">
    <property type="entry name" value="Spore Coat Polysaccharide Biosynthesis Protein SpsA, Chain A"/>
    <property type="match status" value="1"/>
</dbReference>
<proteinExistence type="inferred from homology"/>
<comment type="subcellular location">
    <subcellularLocation>
        <location evidence="8">Cytoplasm</location>
    </subcellularLocation>
</comment>
<dbReference type="HAMAP" id="MF_00316">
    <property type="entry name" value="MobA"/>
    <property type="match status" value="1"/>
</dbReference>
<keyword evidence="3 8" id="KW-0479">Metal-binding</keyword>
<keyword evidence="7 8" id="KW-0501">Molybdenum cofactor biosynthesis</keyword>
<dbReference type="EMBL" id="BSFQ01000012">
    <property type="protein sequence ID" value="GLL12104.1"/>
    <property type="molecule type" value="Genomic_DNA"/>
</dbReference>
<dbReference type="InterPro" id="IPR025877">
    <property type="entry name" value="MobA-like_NTP_Trfase"/>
</dbReference>
<comment type="cofactor">
    <cofactor evidence="8">
        <name>Mg(2+)</name>
        <dbReference type="ChEBI" id="CHEBI:18420"/>
    </cofactor>
</comment>
<evidence type="ECO:0000256" key="7">
    <source>
        <dbReference type="ARBA" id="ARBA00023150"/>
    </source>
</evidence>
<keyword evidence="10" id="KW-0548">Nucleotidyltransferase</keyword>
<reference evidence="10" key="2">
    <citation type="submission" date="2023-01" db="EMBL/GenBank/DDBJ databases">
        <authorList>
            <person name="Sun Q."/>
            <person name="Evtushenko L."/>
        </authorList>
    </citation>
    <scope>NUCLEOTIDE SEQUENCE</scope>
    <source>
        <strain evidence="10">VKM Ac-1069</strain>
    </source>
</reference>
<name>A0A9W6NWQ7_9PSEU</name>
<evidence type="ECO:0000256" key="1">
    <source>
        <dbReference type="ARBA" id="ARBA00022490"/>
    </source>
</evidence>
<dbReference type="RefSeq" id="WP_081924147.1">
    <property type="nucleotide sequence ID" value="NZ_BAAAUZ010000020.1"/>
</dbReference>
<reference evidence="10" key="1">
    <citation type="journal article" date="2014" name="Int. J. Syst. Evol. Microbiol.">
        <title>Complete genome sequence of Corynebacterium casei LMG S-19264T (=DSM 44701T), isolated from a smear-ripened cheese.</title>
        <authorList>
            <consortium name="US DOE Joint Genome Institute (JGI-PGF)"/>
            <person name="Walter F."/>
            <person name="Albersmeier A."/>
            <person name="Kalinowski J."/>
            <person name="Ruckert C."/>
        </authorList>
    </citation>
    <scope>NUCLEOTIDE SEQUENCE</scope>
    <source>
        <strain evidence="10">VKM Ac-1069</strain>
    </source>
</reference>
<dbReference type="GO" id="GO:0046872">
    <property type="term" value="F:metal ion binding"/>
    <property type="evidence" value="ECO:0007669"/>
    <property type="project" value="UniProtKB-KW"/>
</dbReference>
<dbReference type="InterPro" id="IPR013482">
    <property type="entry name" value="Molybde_CF_guanTrfase"/>
</dbReference>
<comment type="caution">
    <text evidence="10">The sequence shown here is derived from an EMBL/GenBank/DDBJ whole genome shotgun (WGS) entry which is preliminary data.</text>
</comment>
<gene>
    <name evidence="8 10" type="primary">mobA</name>
    <name evidence="10" type="ORF">GCM10017577_32450</name>
</gene>
<feature type="binding site" evidence="8">
    <location>
        <position position="98"/>
    </location>
    <ligand>
        <name>GTP</name>
        <dbReference type="ChEBI" id="CHEBI:37565"/>
    </ligand>
</feature>
<comment type="domain">
    <text evidence="8">The N-terminal domain determines nucleotide recognition and specific binding, while the C-terminal domain determines the specific binding to the target protein.</text>
</comment>
<evidence type="ECO:0000256" key="4">
    <source>
        <dbReference type="ARBA" id="ARBA00022741"/>
    </source>
</evidence>
<keyword evidence="2 8" id="KW-0808">Transferase</keyword>
<dbReference type="SUPFAM" id="SSF53448">
    <property type="entry name" value="Nucleotide-diphospho-sugar transferases"/>
    <property type="match status" value="1"/>
</dbReference>
<dbReference type="InterPro" id="IPR029044">
    <property type="entry name" value="Nucleotide-diphossugar_trans"/>
</dbReference>
<sequence length="235" mass="24387">MAVSLLPAAPTVDDVGGKAVAARTGGRVRPVAAAGIVLAGGRSSRMGRSKAWLDWDGTTLLDRVCGVVGAAVDGPVVVVRAPGQELPPLPDGVETAEDPVEGRGPLQGIAVGLAAVVTRAETAFVASVDLPFLHEAYVRRVLDLLGEHAVLLPVAHGHHQPLAAAYRTALAPVVAALIAEGRSRPPDLFAAVDVYRADEAELLADPALREHDPELRALVNVNTPEEYASARAQGR</sequence>
<dbReference type="CDD" id="cd02503">
    <property type="entry name" value="MobA"/>
    <property type="match status" value="1"/>
</dbReference>
<organism evidence="10 11">
    <name type="scientific">Pseudonocardia halophobica</name>
    <dbReference type="NCBI Taxonomy" id="29401"/>
    <lineage>
        <taxon>Bacteria</taxon>
        <taxon>Bacillati</taxon>
        <taxon>Actinomycetota</taxon>
        <taxon>Actinomycetes</taxon>
        <taxon>Pseudonocardiales</taxon>
        <taxon>Pseudonocardiaceae</taxon>
        <taxon>Pseudonocardia</taxon>
    </lineage>
</organism>
<dbReference type="EC" id="2.7.7.77" evidence="8"/>
<dbReference type="GO" id="GO:0061603">
    <property type="term" value="F:molybdenum cofactor guanylyltransferase activity"/>
    <property type="evidence" value="ECO:0007669"/>
    <property type="project" value="UniProtKB-EC"/>
</dbReference>
<evidence type="ECO:0000256" key="3">
    <source>
        <dbReference type="ARBA" id="ARBA00022723"/>
    </source>
</evidence>
<dbReference type="GO" id="GO:0005525">
    <property type="term" value="F:GTP binding"/>
    <property type="evidence" value="ECO:0007669"/>
    <property type="project" value="UniProtKB-UniRule"/>
</dbReference>
<evidence type="ECO:0000256" key="8">
    <source>
        <dbReference type="HAMAP-Rule" id="MF_00316"/>
    </source>
</evidence>
<feature type="binding site" evidence="8">
    <location>
        <position position="129"/>
    </location>
    <ligand>
        <name>Mg(2+)</name>
        <dbReference type="ChEBI" id="CHEBI:18420"/>
    </ligand>
</feature>
<feature type="binding site" evidence="8">
    <location>
        <begin position="38"/>
        <end position="40"/>
    </location>
    <ligand>
        <name>GTP</name>
        <dbReference type="ChEBI" id="CHEBI:37565"/>
    </ligand>
</feature>
<evidence type="ECO:0000313" key="10">
    <source>
        <dbReference type="EMBL" id="GLL12104.1"/>
    </source>
</evidence>
<comment type="similarity">
    <text evidence="8">Belongs to the MobA family.</text>
</comment>
<feature type="binding site" evidence="8">
    <location>
        <position position="50"/>
    </location>
    <ligand>
        <name>GTP</name>
        <dbReference type="ChEBI" id="CHEBI:37565"/>
    </ligand>
</feature>
<dbReference type="Proteomes" id="UP001143463">
    <property type="component" value="Unassembled WGS sequence"/>
</dbReference>
<evidence type="ECO:0000256" key="6">
    <source>
        <dbReference type="ARBA" id="ARBA00023134"/>
    </source>
</evidence>
<comment type="function">
    <text evidence="8">Transfers a GMP moiety from GTP to Mo-molybdopterin (Mo-MPT) cofactor (Moco or molybdenum cofactor) to form Mo-molybdopterin guanine dinucleotide (Mo-MGD) cofactor.</text>
</comment>
<dbReference type="GO" id="GO:0005737">
    <property type="term" value="C:cytoplasm"/>
    <property type="evidence" value="ECO:0007669"/>
    <property type="project" value="UniProtKB-SubCell"/>
</dbReference>
<dbReference type="GO" id="GO:0006777">
    <property type="term" value="P:Mo-molybdopterin cofactor biosynthetic process"/>
    <property type="evidence" value="ECO:0007669"/>
    <property type="project" value="UniProtKB-KW"/>
</dbReference>
<comment type="catalytic activity">
    <reaction evidence="8">
        <text>Mo-molybdopterin + GTP + H(+) = Mo-molybdopterin guanine dinucleotide + diphosphate</text>
        <dbReference type="Rhea" id="RHEA:34243"/>
        <dbReference type="ChEBI" id="CHEBI:15378"/>
        <dbReference type="ChEBI" id="CHEBI:33019"/>
        <dbReference type="ChEBI" id="CHEBI:37565"/>
        <dbReference type="ChEBI" id="CHEBI:71302"/>
        <dbReference type="ChEBI" id="CHEBI:71310"/>
        <dbReference type="EC" id="2.7.7.77"/>
    </reaction>
</comment>
<keyword evidence="6 8" id="KW-0342">GTP-binding</keyword>
<feature type="domain" description="MobA-like NTP transferase" evidence="9">
    <location>
        <begin position="35"/>
        <end position="183"/>
    </location>
</feature>
<evidence type="ECO:0000256" key="5">
    <source>
        <dbReference type="ARBA" id="ARBA00022842"/>
    </source>
</evidence>
<comment type="caution">
    <text evidence="8">Lacks conserved residue(s) required for the propagation of feature annotation.</text>
</comment>
<keyword evidence="11" id="KW-1185">Reference proteome</keyword>
<protein>
    <recommendedName>
        <fullName evidence="8">Probable molybdenum cofactor guanylyltransferase</fullName>
        <shortName evidence="8">MoCo guanylyltransferase</shortName>
        <ecNumber evidence="8">2.7.7.77</ecNumber>
    </recommendedName>
    <alternativeName>
        <fullName evidence="8">GTP:molybdopterin guanylyltransferase</fullName>
    </alternativeName>
    <alternativeName>
        <fullName evidence="8">Mo-MPT guanylyltransferase</fullName>
    </alternativeName>
    <alternativeName>
        <fullName evidence="8">Molybdopterin guanylyltransferase</fullName>
    </alternativeName>
    <alternativeName>
        <fullName evidence="8">Molybdopterin-guanine dinucleotide synthase</fullName>
        <shortName evidence="8">MGD synthase</shortName>
    </alternativeName>
</protein>
<feature type="binding site" evidence="8">
    <location>
        <position position="129"/>
    </location>
    <ligand>
        <name>GTP</name>
        <dbReference type="ChEBI" id="CHEBI:37565"/>
    </ligand>
</feature>